<feature type="compositionally biased region" description="Low complexity" evidence="13">
    <location>
        <begin position="495"/>
        <end position="514"/>
    </location>
</feature>
<feature type="compositionally biased region" description="Low complexity" evidence="13">
    <location>
        <begin position="1766"/>
        <end position="1779"/>
    </location>
</feature>
<dbReference type="InterPro" id="IPR001565">
    <property type="entry name" value="Synaptotagmin"/>
</dbReference>
<comment type="subcellular location">
    <subcellularLocation>
        <location evidence="9">Presynaptic active zone</location>
    </subcellularLocation>
</comment>
<evidence type="ECO:0000259" key="15">
    <source>
        <dbReference type="PROSITE" id="PS50106"/>
    </source>
</evidence>
<feature type="compositionally biased region" description="Pro residues" evidence="13">
    <location>
        <begin position="230"/>
        <end position="243"/>
    </location>
</feature>
<dbReference type="InterPro" id="IPR035892">
    <property type="entry name" value="C2_domain_sf"/>
</dbReference>
<feature type="region of interest" description="Disordered" evidence="13">
    <location>
        <begin position="2393"/>
        <end position="2448"/>
    </location>
</feature>
<feature type="compositionally biased region" description="Pro residues" evidence="13">
    <location>
        <begin position="258"/>
        <end position="280"/>
    </location>
</feature>
<organism evidence="16 17">
    <name type="scientific">Scomber scombrus</name>
    <name type="common">Atlantic mackerel</name>
    <name type="synonym">Scomber vernalis</name>
    <dbReference type="NCBI Taxonomy" id="13677"/>
    <lineage>
        <taxon>Eukaryota</taxon>
        <taxon>Metazoa</taxon>
        <taxon>Chordata</taxon>
        <taxon>Craniata</taxon>
        <taxon>Vertebrata</taxon>
        <taxon>Euteleostomi</taxon>
        <taxon>Actinopterygii</taxon>
        <taxon>Neopterygii</taxon>
        <taxon>Teleostei</taxon>
        <taxon>Neoteleostei</taxon>
        <taxon>Acanthomorphata</taxon>
        <taxon>Pelagiaria</taxon>
        <taxon>Scombriformes</taxon>
        <taxon>Scombridae</taxon>
        <taxon>Scomber</taxon>
    </lineage>
</organism>
<evidence type="ECO:0000256" key="12">
    <source>
        <dbReference type="SAM" id="Coils"/>
    </source>
</evidence>
<keyword evidence="1" id="KW-0479">Metal-binding</keyword>
<dbReference type="InterPro" id="IPR008899">
    <property type="entry name" value="Znf_piccolo"/>
</dbReference>
<feature type="coiled-coil region" evidence="12">
    <location>
        <begin position="3424"/>
        <end position="3454"/>
    </location>
</feature>
<evidence type="ECO:0000256" key="7">
    <source>
        <dbReference type="ARBA" id="ARBA00023273"/>
    </source>
</evidence>
<evidence type="ECO:0000313" key="16">
    <source>
        <dbReference type="EMBL" id="CAK6961337.1"/>
    </source>
</evidence>
<keyword evidence="7" id="KW-0966">Cell projection</keyword>
<feature type="region of interest" description="Disordered" evidence="13">
    <location>
        <begin position="781"/>
        <end position="1147"/>
    </location>
</feature>
<feature type="compositionally biased region" description="Low complexity" evidence="13">
    <location>
        <begin position="3321"/>
        <end position="3331"/>
    </location>
</feature>
<feature type="compositionally biased region" description="Polar residues" evidence="13">
    <location>
        <begin position="1007"/>
        <end position="1020"/>
    </location>
</feature>
<feature type="compositionally biased region" description="Polar residues" evidence="13">
    <location>
        <begin position="3953"/>
        <end position="3968"/>
    </location>
</feature>
<feature type="domain" description="C2" evidence="14">
    <location>
        <begin position="4707"/>
        <end position="4832"/>
    </location>
</feature>
<feature type="region of interest" description="Disordered" evidence="13">
    <location>
        <begin position="3307"/>
        <end position="3417"/>
    </location>
</feature>
<feature type="compositionally biased region" description="Low complexity" evidence="13">
    <location>
        <begin position="541"/>
        <end position="571"/>
    </location>
</feature>
<feature type="domain" description="PDZ" evidence="15">
    <location>
        <begin position="4111"/>
        <end position="4190"/>
    </location>
</feature>
<feature type="region of interest" description="Disordered" evidence="13">
    <location>
        <begin position="4432"/>
        <end position="4578"/>
    </location>
</feature>
<evidence type="ECO:0000313" key="17">
    <source>
        <dbReference type="Proteomes" id="UP001314229"/>
    </source>
</evidence>
<feature type="compositionally biased region" description="Low complexity" evidence="13">
    <location>
        <begin position="4448"/>
        <end position="4458"/>
    </location>
</feature>
<feature type="compositionally biased region" description="Acidic residues" evidence="13">
    <location>
        <begin position="3189"/>
        <end position="3198"/>
    </location>
</feature>
<keyword evidence="6" id="KW-0770">Synapse</keyword>
<keyword evidence="5" id="KW-0106">Calcium</keyword>
<feature type="compositionally biased region" description="Low complexity" evidence="13">
    <location>
        <begin position="57"/>
        <end position="75"/>
    </location>
</feature>
<keyword evidence="17" id="KW-1185">Reference proteome</keyword>
<feature type="compositionally biased region" description="Low complexity" evidence="13">
    <location>
        <begin position="2421"/>
        <end position="2440"/>
    </location>
</feature>
<dbReference type="PANTHER" id="PTHR14113:SF11">
    <property type="entry name" value="PROTEIN PICCOLO ISOFORM X1"/>
    <property type="match status" value="1"/>
</dbReference>
<feature type="compositionally biased region" description="Basic and acidic residues" evidence="13">
    <location>
        <begin position="1462"/>
        <end position="1475"/>
    </location>
</feature>
<feature type="compositionally biased region" description="Low complexity" evidence="13">
    <location>
        <begin position="588"/>
        <end position="604"/>
    </location>
</feature>
<feature type="compositionally biased region" description="Polar residues" evidence="13">
    <location>
        <begin position="2393"/>
        <end position="2409"/>
    </location>
</feature>
<feature type="region of interest" description="Disordered" evidence="13">
    <location>
        <begin position="637"/>
        <end position="721"/>
    </location>
</feature>
<feature type="compositionally biased region" description="Polar residues" evidence="13">
    <location>
        <begin position="4459"/>
        <end position="4476"/>
    </location>
</feature>
<keyword evidence="4" id="KW-0862">Zinc</keyword>
<dbReference type="SMART" id="SM00228">
    <property type="entry name" value="PDZ"/>
    <property type="match status" value="1"/>
</dbReference>
<feature type="region of interest" description="Disordered" evidence="13">
    <location>
        <begin position="1597"/>
        <end position="1901"/>
    </location>
</feature>
<dbReference type="PANTHER" id="PTHR14113">
    <property type="entry name" value="PICCOLO/BASSOON"/>
    <property type="match status" value="1"/>
</dbReference>
<feature type="region of interest" description="Disordered" evidence="13">
    <location>
        <begin position="1212"/>
        <end position="1238"/>
    </location>
</feature>
<dbReference type="GO" id="GO:1904071">
    <property type="term" value="P:presynaptic active zone assembly"/>
    <property type="evidence" value="ECO:0007669"/>
    <property type="project" value="TreeGrafter"/>
</dbReference>
<dbReference type="CDD" id="cd15751">
    <property type="entry name" value="FYVE_BSN_PCLO"/>
    <property type="match status" value="1"/>
</dbReference>
<evidence type="ECO:0000259" key="14">
    <source>
        <dbReference type="PROSITE" id="PS50004"/>
    </source>
</evidence>
<dbReference type="PROSITE" id="PS50004">
    <property type="entry name" value="C2"/>
    <property type="match status" value="2"/>
</dbReference>
<sequence>MGNEASLEGGEGPLTGLPEGLAPDGKGGFVRVPDGTPVSPSELTEEERKQLAAAISRAQSRQPGGAAAARRGPTGLSKSRTVDAFNQGPTGKPAPGRSPSSLSLFESRFRQEPKDTASKSSGMFGSSFLSGANPLSAVSSMTSSVSSSISSMGDAVNMPKLGLFGDEEEEEASTTPGGKPPGKGPQQGPGPKGPQQGGPQKQGQGSPGQGPRPGQGPPGQGPRQGQGPPGQGPRPGQGPPGQGPRPGQGSPGQGPKPGQGPPGQGPRPGQAPPGQGPPGQGPKSAQGTPGQGPPGQAPRQVQGGQPGQGPPGQQAPRPGQGPPGPPGQGAKQGGPPQQKGAPPQQGPGKPGPKQQGPPGPGARPGDPAKSGEPPGQQGAGKPGGGLCPLCKTTQLNTGSKDPPNYSNCTECKNQVCSLCGFSPPDSAGKEWLCLNCQMQRAMGGMDPPGMTKPKQGSAPPSPQRQTPGKPGKLLIKQQSTTDHGLTPPTTPRQKSPGSTSPGPLSPSSSAAGSPKIDPKTGRPIQQKASPQQSPAKAKQESSFFGGLGSISLGGLTDAAKPAAASSQASESVTGKLFGGFGGLMESSKPQAQAAPKQQESVTGKLFGGFGGLTESAKPPAAASQMFSFGSSLLNSASNLVTGEEGKEAESPPGSPPDSGPGSPADSCPDSPFSAPGSPPDSESAPDTPPAKTKRAPRTFSVEKEEKAPAAEPAPASVPITKGSCPLCNVELNVGSADTPNYSLCTECKKKVCNLCGFNPTPHLGEKEWLCLNCQTQRAMSGQLGDMPPPAMASPKKPPPGPAPAPSSTPAPAAVDSKPVVEAANLPSPAPETKVEPTTIPTPAAISPDHDAPPSDSAPLADNTPQETPKSEEQKQPLAAEPVPEPVIHTEQKVSVSESEAESNLAIPAVEQEQSSSEKIAEDPPHPDISPSNAEQQTQSATVSEIPAVEQQQISSEKVAEDHTHPETEPSNVEQPGQTATVGEIPAVEQQQSSCEKVAEDHSHLETEPSNAVPQAQSATVSEIPAIEQQQSSCEKAAEDHSHLETEPSKVEQQAQSATVSEIPAVPQQQSSSEEATENLSFSVKSEMQNLLTNTDLDKTTVPAEVETEPNSKVSQDEAAAPLTDNDKVVPTPEKPLDVTTNSVEPKSASVIAAVTQEIPDQSEPKPDSTAKNEKEEKVIEVELGQPHIDETHATTKENEITVENVIIEQETAKQETAEKAVDEKSVENKTVKDTVEESVVEEKCVDKETIEEKDIEKTTVEGKSDDSKALEEKGVQKNAAKESIIEDKPDERKTLEEDANEPITLKKANDQTPLKEKVNEAEHSSTETENVCCVEKKESERAGETILTVAEEIQKEEIQIRKEVDSETKCEPSPAEKSIVETASLPEKSVEIEKSLVKAESEALKEENQTPIETLLKEDDKSKKAVTSVLPPPDVKEEGKVNTTEPMQSIEMVSSSAVISETKVRDKSCEDKLSQDEAESGSQKLNSTGENQHEVKTVETLKEPGEKEMAAREGSPTSPSDLAKLESTVLPILEAQPSTQPKDDEEKLTDTLKTRRKLEVLPLSPDSPSSEDDRELCEKNAKGITKKKLLVPMDIRADSLDDSSESFGKESPMSGDDEEFIRKQIIEMSENEDASPSDEENLIRRKIREDEKKKMEQEKTEVVERTTSGKARRLTKKSTISPDDEEDKQLYSSLDRSAKDKEGVPEPREEERQSGTGVRKFQTMELNATSSPMHVPNDDGEPEMESLTDSPDDRSRGEGSSSLHASSFTPGTSPTSLSSLDEDSDSSPSHIRSGEGKQHRKAKHRQPGQMLPTIEDSSEEEELREEEELLREQEKQKGSGKKSKKDKEEIRAQRRRERPKTPPSNLSPIEDASPTEELRQEAEMEEIRRSSCSDFSPSIESDPEGFEIYAAKIAEVQKTYKLPTSVSLHSPTDNQNTDKAHTKALKSADEAYEEILLKAKSPTADKGEIQLGKESLYGGMLIEDYAYASLIDNSTTDIGEPEKIGVPGQPKILRSPDEVYEDMIKKRKEFMQLEQEYQQIQPKIESTNPEIVLQPAEITFSKVCTITLGKDGKPLLDAETAYEELMKRVLTPGTSPTQQDPEIEATASRRALHPIPDLRVTQCSSGELSSDDESMFKKEEEISAVSDTTSTMESKAVTAFSDQQTHTTIAASEADVVDLSSAFPKTSAPVIVSVSPLPTVPQYTPSIPSIVSTAPPVPPKPSVLRMANSQETAEVPVAPPLPPPTPPKPTVFPRKAPVPLPSQAAATPIRPETMAMTTSQGSPTRQAVTPTYKPHVPPPVPPKPSIPAGIGDSHRPGHGVKPPIAPKPGSQPSSPAHVPHPPRPTALPTGSTDIALNLSPSSESKPFQPSPKSPSSPRYASNLRDTYVVITLPSQPSSPVDGISTQAPTSPGPASPSRQAQPQSYHQPQPQPQSLLQQHPQPTPPQTTRVPLAFTRVTESIESQEICGPEKHVSSSCHIIEAISASAQPSVVMPNLISQVVTTEVQRTTVSVVHERTPPPVPAPRANGVPISLEKTKPQLPVQNGQAVQPCEVVDLRTMKVDPESGMNGVDLSSGPDSRHQSFATDVSRQNSAVQSSVVNLSTESSTVSIVTDSITIVTCAATIQQSDNVDTYQASSVPLQLTKNKAFEPVSQIIYRPIDSQPSTNAGTEIPINLSVGSSTGGGVFQSVPVTIAPTSVAGCVANGLTTGTTLVAGAVDLSTTKPFNTLVSMDAASAEVVTAVITDDDGKPVDLTAGKRAVCCDVVYKLPFAGSCTTQQPTTPLPEDRFGYRDDHYQYDRSPYGMRGFGGIKPSMSDTNLAEAGLFFYKSKNSYNFSGTTEGAVDLTSAKISDAGQCIDYSKKGTYAGMTIPPYSQARVTSAVGTLFGTSSVLRSSNGVVYSSVAAPIPSTYAITTQPGSIFSTTYNTLSGMHTSDTMPSLSNLQNLPLTRSHSFLSTISITAVEEQGDAPLNLEISRAVTSAEAVNTATPSLSLDSYTDASLEAIAASLEALSSPMVPGDGQYQVERERLEMEKLKQQRLAEELEWERHEIQRFREQEQLLVQKELEELQAMKQHILTQQEEERQAHLMMQKETYAQQQQQLEQIQRLQEQLRLQLEEQKLRQMYPGGDMPGHGLQEAVVLGPDGTVLSRKITDSGCQTDEEDETVSKAYTAGRKKRSAKKSVDSCVQTDDEDQDEWEAQTRSRQSRPRTARGDRGGQSEVSLQAHTEISIQTDTDGNIRMDTRMELSDSERTSPKKRPTPLEIGQSPNLKAESSTLQAPPKSPNVLYSPISPCISPSKSLEFVSYEKSLGDTSPQKLRGSADSSKASPASPRGPKAMQRSMSDPKPMSPTGEEKATSGTQHGDSYTGKGSGGTPTGTQKKVKRTLPNPPSEDESTTSGQTSYSTSSARRRMCRNSNMARAKILQDIDRELDLVERESSKLRKRQAELDEEEKEIDAKLRYLEMGINRRKDVLLKEREKRERAYLQSVAEDRDYMSDSEVSNIRETRGGRGGGEDEEIESHGLERPRTAPQTELDDFVPPQTKHEYGKYSQYQYPQSQYQSLYQTPQSYQSHSIYSSVPSLTSSQQQSYHQMLLLQQKAARQAALLSELDATKYEVISRQPDPTSSAYLGVKYDKYGNHLDLRALEVGSIASSPMSAVSDSFYTDVDHHTPRSYMLLEEAAELAKSSTGLSSSYSLAERELAKAEKLLRRSAADLGSTDYLGSTSRLHTFGKTPDEEDTMEEPYELKLLKQQLKQEFRRSTGGTENLEQLTGLSQHYYTPSSGISSYSQRQYPKSDKYSISRLTLEKQAAKQLPASMLYQKHKTPLIDPKISSKYSSVTDSRGLETDYTNYLGSTSGSARSSRLMQDEITFGLRKNIAEQQKYLGSTLGANLAGSLNLGQSLGLDSAYPSGSRSRPSSRPTSCYGLDLSIKRDPSSSSLRLKGDGETSGDGPSYQTPSGRTKPTSLPIVQSGRGRIPIVAQNSEEESPLSPVGQPMGMARASAGPLPPISADSRDQFGSCLSLQESQQQHIRDEPTRGRGYVLLDDLQGTMSDSEALSDSLMALNRDDATNAYHLRREETDWFDKPRDGRSENGQEKRQGKGPYYPFPHLRVKLQRDPKDRSVSGNGLGIRVVGGKEVPGSNGDIGAYVAKVLPGGAAEQTGKILEGMQVLEWNGVLLTGKTYEEVQGLVGHSCSEAEVCVRLDLNMLAESEGSQHLDFQEHSKGDRPPRSPGVDPKQLAAELQKVSQQQAPSSTSSSTLPATTSATSSPGQPGSPSVGRKRHSSKAKGIKTLSHPISGEIQLQIHYDKQLGNLIVHVLQARNLAPRDNNGYSDPFVKVYLLPGRGQVMVVQNASAENKRRSKHAGKSLNPEWNQTVIYKNIHLEQLRKKTLEVSVWDYDKCSSNDFLGEVLIDLSNTAQLDNVPRWLPLKEQSEGDHHRRQSRHSSSKPSSQHSSPKTTGSSHDNQDSPKSSVIKSRSHGIFPDPGKDMQVPTIEKSHSSPGTSKPSPSEGQSQSHSHGHSQHSRSHGASRTSKSAARQHHQDSSTGSGGGAVIATGDAPQQSQQQPPQRLQPSRLSLRHQRHSVVGVLTIQRAQSDWLPALPSVVSAKGSRADGRHLTLRKAVSEERPQSIGARSSYRSGDAPVTAASLDSGLSGSAYSLLDEEGETNEVDSAIFQVPRFGKIPNGTDVMKSSMGHGDAEGKSQVMGEIKIALKKEMKTEGEHLVLEILQCRNITYKFKSPDHLPDLYVKLYVVNIATQKRIIKKKTRVCRHDREPSFNETFRFCMNPTGHSLQLFLVSNGGKFVKKTLIGEAYVWLDKVDLRKRVVSWHKLLASTAQIHS</sequence>
<dbReference type="Pfam" id="PF05715">
    <property type="entry name" value="zf-piccolo"/>
    <property type="match status" value="2"/>
</dbReference>
<evidence type="ECO:0000256" key="5">
    <source>
        <dbReference type="ARBA" id="ARBA00022837"/>
    </source>
</evidence>
<feature type="region of interest" description="Disordered" evidence="13">
    <location>
        <begin position="4083"/>
        <end position="4108"/>
    </location>
</feature>
<proteinExistence type="predicted"/>
<feature type="compositionally biased region" description="Polar residues" evidence="13">
    <location>
        <begin position="2275"/>
        <end position="2287"/>
    </location>
</feature>
<feature type="compositionally biased region" description="Basic and acidic residues" evidence="13">
    <location>
        <begin position="1491"/>
        <end position="1511"/>
    </location>
</feature>
<dbReference type="Pfam" id="PF00168">
    <property type="entry name" value="C2"/>
    <property type="match status" value="2"/>
</dbReference>
<feature type="compositionally biased region" description="Basic and acidic residues" evidence="13">
    <location>
        <begin position="107"/>
        <end position="117"/>
    </location>
</feature>
<feature type="compositionally biased region" description="Low complexity" evidence="13">
    <location>
        <begin position="4561"/>
        <end position="4577"/>
    </location>
</feature>
<dbReference type="GO" id="GO:0098978">
    <property type="term" value="C:glutamatergic synapse"/>
    <property type="evidence" value="ECO:0007669"/>
    <property type="project" value="TreeGrafter"/>
</dbReference>
<feature type="compositionally biased region" description="Gly residues" evidence="13">
    <location>
        <begin position="377"/>
        <end position="386"/>
    </location>
</feature>
<keyword evidence="8" id="KW-0111">Calcium/phospholipid-binding</keyword>
<feature type="region of interest" description="Disordered" evidence="13">
    <location>
        <begin position="4214"/>
        <end position="4293"/>
    </location>
</feature>
<dbReference type="PRINTS" id="PR00399">
    <property type="entry name" value="SYNAPTOTAGMN"/>
</dbReference>
<feature type="region of interest" description="Disordered" evidence="13">
    <location>
        <begin position="3171"/>
        <end position="3294"/>
    </location>
</feature>
<feature type="region of interest" description="Disordered" evidence="13">
    <location>
        <begin position="440"/>
        <end position="621"/>
    </location>
</feature>
<feature type="compositionally biased region" description="Low complexity" evidence="13">
    <location>
        <begin position="836"/>
        <end position="846"/>
    </location>
</feature>
<feature type="compositionally biased region" description="Basic and acidic residues" evidence="13">
    <location>
        <begin position="1162"/>
        <end position="1174"/>
    </location>
</feature>
<dbReference type="GO" id="GO:0005544">
    <property type="term" value="F:calcium-dependent phospholipid binding"/>
    <property type="evidence" value="ECO:0007669"/>
    <property type="project" value="UniProtKB-KW"/>
</dbReference>
<feature type="region of interest" description="Disordered" evidence="13">
    <location>
        <begin position="2562"/>
        <end position="2588"/>
    </location>
</feature>
<feature type="compositionally biased region" description="Basic and acidic residues" evidence="13">
    <location>
        <begin position="996"/>
        <end position="1006"/>
    </location>
</feature>
<feature type="compositionally biased region" description="Low complexity" evidence="13">
    <location>
        <begin position="14"/>
        <end position="23"/>
    </location>
</feature>
<feature type="compositionally biased region" description="Pro residues" evidence="13">
    <location>
        <begin position="786"/>
        <end position="808"/>
    </location>
</feature>
<feature type="compositionally biased region" description="Basic and acidic residues" evidence="13">
    <location>
        <begin position="1307"/>
        <end position="1326"/>
    </location>
</feature>
<dbReference type="GO" id="GO:0016020">
    <property type="term" value="C:membrane"/>
    <property type="evidence" value="ECO:0007669"/>
    <property type="project" value="InterPro"/>
</dbReference>
<feature type="compositionally biased region" description="Basic and acidic residues" evidence="13">
    <location>
        <begin position="1876"/>
        <end position="1891"/>
    </location>
</feature>
<feature type="region of interest" description="Disordered" evidence="13">
    <location>
        <begin position="1155"/>
        <end position="1174"/>
    </location>
</feature>
<dbReference type="PROSITE" id="PS50106">
    <property type="entry name" value="PDZ"/>
    <property type="match status" value="1"/>
</dbReference>
<feature type="compositionally biased region" description="Basic and acidic residues" evidence="13">
    <location>
        <begin position="957"/>
        <end position="967"/>
    </location>
</feature>
<feature type="coiled-coil region" evidence="12">
    <location>
        <begin position="3025"/>
        <end position="3122"/>
    </location>
</feature>
<gene>
    <name evidence="16" type="ORF">FSCOSCO3_A032955</name>
</gene>
<name>A0AAV1NSA9_SCOSC</name>
<feature type="compositionally biased region" description="Pro residues" evidence="13">
    <location>
        <begin position="2237"/>
        <end position="2260"/>
    </location>
</feature>
<dbReference type="InterPro" id="IPR001478">
    <property type="entry name" value="PDZ"/>
</dbReference>
<feature type="compositionally biased region" description="Basic and acidic residues" evidence="13">
    <location>
        <begin position="1696"/>
        <end position="1713"/>
    </location>
</feature>
<feature type="region of interest" description="Disordered" evidence="13">
    <location>
        <begin position="2227"/>
        <end position="2380"/>
    </location>
</feature>
<evidence type="ECO:0000256" key="1">
    <source>
        <dbReference type="ARBA" id="ARBA00022723"/>
    </source>
</evidence>
<dbReference type="Gene3D" id="2.60.40.150">
    <property type="entry name" value="C2 domain"/>
    <property type="match status" value="2"/>
</dbReference>
<feature type="compositionally biased region" description="Polar residues" evidence="13">
    <location>
        <begin position="1050"/>
        <end position="1059"/>
    </location>
</feature>
<feature type="compositionally biased region" description="Gly residues" evidence="13">
    <location>
        <begin position="244"/>
        <end position="257"/>
    </location>
</feature>
<feature type="compositionally biased region" description="Low complexity" evidence="13">
    <location>
        <begin position="193"/>
        <end position="204"/>
    </location>
</feature>
<feature type="compositionally biased region" description="Low complexity" evidence="13">
    <location>
        <begin position="4247"/>
        <end position="4277"/>
    </location>
</feature>
<feature type="region of interest" description="Disordered" evidence="13">
    <location>
        <begin position="3493"/>
        <end position="3543"/>
    </location>
</feature>
<dbReference type="GO" id="GO:0008270">
    <property type="term" value="F:zinc ion binding"/>
    <property type="evidence" value="ECO:0007669"/>
    <property type="project" value="UniProtKB-KW"/>
</dbReference>
<feature type="compositionally biased region" description="Polar residues" evidence="13">
    <location>
        <begin position="1441"/>
        <end position="1459"/>
    </location>
</feature>
<dbReference type="FunFam" id="2.60.40.150:FF:000137">
    <property type="entry name" value="Piccolo presynaptic cytomatrix protein"/>
    <property type="match status" value="1"/>
</dbReference>
<dbReference type="InterPro" id="IPR000008">
    <property type="entry name" value="C2_dom"/>
</dbReference>
<feature type="compositionally biased region" description="Basic and acidic residues" evidence="13">
    <location>
        <begin position="1252"/>
        <end position="1296"/>
    </location>
</feature>
<protein>
    <recommendedName>
        <fullName evidence="10">Protein piccolo</fullName>
    </recommendedName>
    <alternativeName>
        <fullName evidence="11">Aczonin</fullName>
    </alternativeName>
</protein>
<feature type="compositionally biased region" description="Low complexity" evidence="13">
    <location>
        <begin position="3396"/>
        <end position="3407"/>
    </location>
</feature>
<feature type="compositionally biased region" description="Low complexity" evidence="13">
    <location>
        <begin position="709"/>
        <end position="718"/>
    </location>
</feature>
<evidence type="ECO:0000256" key="4">
    <source>
        <dbReference type="ARBA" id="ARBA00022833"/>
    </source>
</evidence>
<feature type="compositionally biased region" description="Polar residues" evidence="13">
    <location>
        <begin position="1066"/>
        <end position="1088"/>
    </location>
</feature>
<dbReference type="GO" id="GO:0098982">
    <property type="term" value="C:GABA-ergic synapse"/>
    <property type="evidence" value="ECO:0007669"/>
    <property type="project" value="TreeGrafter"/>
</dbReference>
<feature type="compositionally biased region" description="Basic residues" evidence="13">
    <location>
        <begin position="4279"/>
        <end position="4289"/>
    </location>
</feature>
<dbReference type="EMBL" id="CAWUFR010000050">
    <property type="protein sequence ID" value="CAK6961337.1"/>
    <property type="molecule type" value="Genomic_DNA"/>
</dbReference>
<feature type="compositionally biased region" description="Low complexity" evidence="13">
    <location>
        <begin position="4508"/>
        <end position="4517"/>
    </location>
</feature>
<feature type="compositionally biased region" description="Low complexity" evidence="13">
    <location>
        <begin position="659"/>
        <end position="671"/>
    </location>
</feature>
<accession>A0AAV1NSA9</accession>
<feature type="compositionally biased region" description="Basic and acidic residues" evidence="13">
    <location>
        <begin position="3237"/>
        <end position="3254"/>
    </location>
</feature>
<feature type="compositionally biased region" description="Low complexity" evidence="13">
    <location>
        <begin position="118"/>
        <end position="152"/>
    </location>
</feature>
<dbReference type="Gene3D" id="3.30.40.10">
    <property type="entry name" value="Zinc/RING finger domain, C3HC4 (zinc finger)"/>
    <property type="match status" value="2"/>
</dbReference>
<evidence type="ECO:0000256" key="8">
    <source>
        <dbReference type="ARBA" id="ARBA00023302"/>
    </source>
</evidence>
<feature type="compositionally biased region" description="Acidic residues" evidence="13">
    <location>
        <begin position="1629"/>
        <end position="1640"/>
    </location>
</feature>
<reference evidence="16 17" key="1">
    <citation type="submission" date="2024-01" db="EMBL/GenBank/DDBJ databases">
        <authorList>
            <person name="Alioto T."/>
            <person name="Alioto T."/>
            <person name="Gomez Garrido J."/>
        </authorList>
    </citation>
    <scope>NUCLEOTIDE SEQUENCE [LARGE SCALE GENOMIC DNA]</scope>
</reference>
<feature type="compositionally biased region" description="Polar residues" evidence="13">
    <location>
        <begin position="929"/>
        <end position="942"/>
    </location>
</feature>
<feature type="domain" description="C2" evidence="14">
    <location>
        <begin position="4297"/>
        <end position="4428"/>
    </location>
</feature>
<feature type="compositionally biased region" description="Low complexity" evidence="13">
    <location>
        <begin position="333"/>
        <end position="354"/>
    </location>
</feature>
<dbReference type="GO" id="GO:0035418">
    <property type="term" value="P:protein localization to synapse"/>
    <property type="evidence" value="ECO:0007669"/>
    <property type="project" value="TreeGrafter"/>
</dbReference>
<feature type="compositionally biased region" description="Basic and acidic residues" evidence="13">
    <location>
        <begin position="1641"/>
        <end position="1664"/>
    </location>
</feature>
<evidence type="ECO:0000256" key="2">
    <source>
        <dbReference type="ARBA" id="ARBA00022737"/>
    </source>
</evidence>
<dbReference type="GO" id="GO:0098882">
    <property type="term" value="F:structural constituent of presynaptic active zone"/>
    <property type="evidence" value="ECO:0007669"/>
    <property type="project" value="TreeGrafter"/>
</dbReference>
<dbReference type="InterPro" id="IPR013083">
    <property type="entry name" value="Znf_RING/FYVE/PHD"/>
</dbReference>
<dbReference type="CDD" id="cd06714">
    <property type="entry name" value="PDZ_RIM-like"/>
    <property type="match status" value="1"/>
</dbReference>
<keyword evidence="12" id="KW-0175">Coiled coil</keyword>
<feature type="region of interest" description="Disordered" evidence="13">
    <location>
        <begin position="3907"/>
        <end position="3976"/>
    </location>
</feature>
<feature type="compositionally biased region" description="Polar residues" evidence="13">
    <location>
        <begin position="3219"/>
        <end position="3236"/>
    </location>
</feature>
<evidence type="ECO:0000256" key="13">
    <source>
        <dbReference type="SAM" id="MobiDB-lite"/>
    </source>
</evidence>
<feature type="compositionally biased region" description="Low complexity" evidence="13">
    <location>
        <begin position="3909"/>
        <end position="3922"/>
    </location>
</feature>
<feature type="compositionally biased region" description="Pro residues" evidence="13">
    <location>
        <begin position="2295"/>
        <end position="2305"/>
    </location>
</feature>
<evidence type="ECO:0000256" key="11">
    <source>
        <dbReference type="ARBA" id="ARBA00083569"/>
    </source>
</evidence>
<feature type="compositionally biased region" description="Basic residues" evidence="13">
    <location>
        <begin position="4518"/>
        <end position="4529"/>
    </location>
</feature>
<keyword evidence="2" id="KW-0677">Repeat</keyword>
<evidence type="ECO:0000256" key="3">
    <source>
        <dbReference type="ARBA" id="ARBA00022771"/>
    </source>
</evidence>
<dbReference type="SUPFAM" id="SSF57903">
    <property type="entry name" value="FYVE/PHD zinc finger"/>
    <property type="match status" value="2"/>
</dbReference>
<feature type="region of interest" description="Disordered" evidence="13">
    <location>
        <begin position="1252"/>
        <end position="1332"/>
    </location>
</feature>
<dbReference type="InterPro" id="IPR011011">
    <property type="entry name" value="Znf_FYVE_PHD"/>
</dbReference>
<dbReference type="Pfam" id="PF00595">
    <property type="entry name" value="PDZ"/>
    <property type="match status" value="1"/>
</dbReference>
<feature type="compositionally biased region" description="Polar residues" evidence="13">
    <location>
        <begin position="392"/>
        <end position="407"/>
    </location>
</feature>
<dbReference type="InterPro" id="IPR052098">
    <property type="entry name" value="Presynaptic_Scaffold_Bsn/Pclo"/>
</dbReference>
<comment type="caution">
    <text evidence="16">The sequence shown here is derived from an EMBL/GenBank/DDBJ whole genome shotgun (WGS) entry which is preliminary data.</text>
</comment>
<dbReference type="CDD" id="cd04031">
    <property type="entry name" value="C2A_RIM1alpha"/>
    <property type="match status" value="1"/>
</dbReference>
<dbReference type="SUPFAM" id="SSF49562">
    <property type="entry name" value="C2 domain (Calcium/lipid-binding domain, CaLB)"/>
    <property type="match status" value="2"/>
</dbReference>
<feature type="compositionally biased region" description="Basic and acidic residues" evidence="13">
    <location>
        <begin position="4214"/>
        <end position="4229"/>
    </location>
</feature>
<feature type="compositionally biased region" description="Acidic residues" evidence="13">
    <location>
        <begin position="1816"/>
        <end position="1829"/>
    </location>
</feature>
<feature type="compositionally biased region" description="Basic and acidic residues" evidence="13">
    <location>
        <begin position="1541"/>
        <end position="1559"/>
    </location>
</feature>
<evidence type="ECO:0000256" key="9">
    <source>
        <dbReference type="ARBA" id="ARBA00034101"/>
    </source>
</evidence>
<feature type="region of interest" description="Disordered" evidence="13">
    <location>
        <begin position="1400"/>
        <end position="1576"/>
    </location>
</feature>
<dbReference type="InterPro" id="IPR036034">
    <property type="entry name" value="PDZ_sf"/>
</dbReference>
<evidence type="ECO:0000256" key="6">
    <source>
        <dbReference type="ARBA" id="ARBA00023018"/>
    </source>
</evidence>
<dbReference type="Gene3D" id="2.30.42.10">
    <property type="match status" value="1"/>
</dbReference>
<dbReference type="GO" id="GO:0048788">
    <property type="term" value="C:cytoskeleton of presynaptic active zone"/>
    <property type="evidence" value="ECO:0007669"/>
    <property type="project" value="TreeGrafter"/>
</dbReference>
<feature type="compositionally biased region" description="Basic and acidic residues" evidence="13">
    <location>
        <begin position="4083"/>
        <end position="4099"/>
    </location>
</feature>
<evidence type="ECO:0000256" key="10">
    <source>
        <dbReference type="ARBA" id="ARBA00070121"/>
    </source>
</evidence>
<dbReference type="Proteomes" id="UP001314229">
    <property type="component" value="Unassembled WGS sequence"/>
</dbReference>
<dbReference type="SUPFAM" id="SSF50156">
    <property type="entry name" value="PDZ domain-like"/>
    <property type="match status" value="1"/>
</dbReference>
<feature type="region of interest" description="Disordered" evidence="13">
    <location>
        <begin position="1"/>
        <end position="407"/>
    </location>
</feature>
<feature type="compositionally biased region" description="Polar residues" evidence="13">
    <location>
        <begin position="1480"/>
        <end position="1490"/>
    </location>
</feature>
<dbReference type="FunFam" id="2.60.40.150:FF:000149">
    <property type="entry name" value="Piccolo presynaptic cytomatrix protein"/>
    <property type="match status" value="1"/>
</dbReference>
<dbReference type="GO" id="GO:0030424">
    <property type="term" value="C:axon"/>
    <property type="evidence" value="ECO:0007669"/>
    <property type="project" value="TreeGrafter"/>
</dbReference>
<feature type="compositionally biased region" description="Polar residues" evidence="13">
    <location>
        <begin position="968"/>
        <end position="980"/>
    </location>
</feature>
<keyword evidence="3" id="KW-0863">Zinc-finger</keyword>
<dbReference type="SMART" id="SM00239">
    <property type="entry name" value="C2"/>
    <property type="match status" value="2"/>
</dbReference>
<feature type="compositionally biased region" description="Basic and acidic residues" evidence="13">
    <location>
        <begin position="1035"/>
        <end position="1049"/>
    </location>
</feature>
<feature type="compositionally biased region" description="Polar residues" evidence="13">
    <location>
        <begin position="3266"/>
        <end position="3278"/>
    </location>
</feature>